<feature type="region of interest" description="Disordered" evidence="4">
    <location>
        <begin position="1"/>
        <end position="28"/>
    </location>
</feature>
<accession>A0A547PET9</accession>
<organism evidence="5 6">
    <name type="scientific">Erythrobacter insulae</name>
    <dbReference type="NCBI Taxonomy" id="2584124"/>
    <lineage>
        <taxon>Bacteria</taxon>
        <taxon>Pseudomonadati</taxon>
        <taxon>Pseudomonadota</taxon>
        <taxon>Alphaproteobacteria</taxon>
        <taxon>Sphingomonadales</taxon>
        <taxon>Erythrobacteraceae</taxon>
        <taxon>Erythrobacter/Porphyrobacter group</taxon>
        <taxon>Erythrobacter</taxon>
    </lineage>
</organism>
<comment type="caution">
    <text evidence="5">The sequence shown here is derived from an EMBL/GenBank/DDBJ whole genome shotgun (WGS) entry which is preliminary data.</text>
</comment>
<keyword evidence="2" id="KW-0964">Secreted</keyword>
<dbReference type="PANTHER" id="PTHR11475:SF4">
    <property type="entry name" value="CHORION PEROXIDASE"/>
    <property type="match status" value="1"/>
</dbReference>
<name>A0A547PET9_9SPHN</name>
<dbReference type="Proteomes" id="UP000316343">
    <property type="component" value="Unassembled WGS sequence"/>
</dbReference>
<dbReference type="OrthoDB" id="105077at2"/>
<proteinExistence type="predicted"/>
<dbReference type="PANTHER" id="PTHR11475">
    <property type="entry name" value="OXIDASE/PEROXIDASE"/>
    <property type="match status" value="1"/>
</dbReference>
<evidence type="ECO:0000313" key="5">
    <source>
        <dbReference type="EMBL" id="TRD12638.1"/>
    </source>
</evidence>
<keyword evidence="3" id="KW-0325">Glycoprotein</keyword>
<dbReference type="GO" id="GO:0005576">
    <property type="term" value="C:extracellular region"/>
    <property type="evidence" value="ECO:0007669"/>
    <property type="project" value="UniProtKB-SubCell"/>
</dbReference>
<keyword evidence="5" id="KW-0575">Peroxidase</keyword>
<keyword evidence="5" id="KW-0560">Oxidoreductase</keyword>
<protein>
    <submittedName>
        <fullName evidence="5">Peroxidase</fullName>
    </submittedName>
</protein>
<dbReference type="GO" id="GO:0006979">
    <property type="term" value="P:response to oxidative stress"/>
    <property type="evidence" value="ECO:0007669"/>
    <property type="project" value="InterPro"/>
</dbReference>
<reference evidence="5 6" key="1">
    <citation type="submission" date="2019-06" db="EMBL/GenBank/DDBJ databases">
        <title>Erythrobacter insulae sp. nov., isolated from a tidal flat.</title>
        <authorList>
            <person name="Yoon J.-H."/>
        </authorList>
    </citation>
    <scope>NUCLEOTIDE SEQUENCE [LARGE SCALE GENOMIC DNA]</scope>
    <source>
        <strain evidence="5 6">JBTF-M21</strain>
    </source>
</reference>
<evidence type="ECO:0000256" key="1">
    <source>
        <dbReference type="ARBA" id="ARBA00004613"/>
    </source>
</evidence>
<gene>
    <name evidence="5" type="ORF">FGU71_01010</name>
</gene>
<dbReference type="Gene3D" id="1.10.640.10">
    <property type="entry name" value="Haem peroxidase domain superfamily, animal type"/>
    <property type="match status" value="1"/>
</dbReference>
<sequence length="484" mass="53205">MKPLEGLSPYCRMSQYGENDDGDRDDRFGRLFGDLAPNYTRPDILIETGKAGGNMEDPDDKGRTDSVPVGMVFFGQFVDHDITLDASTTFDSVIDNPGEIANVRTPTLDLDCIYGLGPEAQPYLFNQDRIGNKPGPFAGVKLLTGADNPGQAGLYEHDLFRAPDPNNRAIIGDPRNDENRIISQIQLAIIRFHNHVAQTLYDESMADPDAETLEGHDLYEAARRTTTWHYQWAVVNDLLTDMCGKPVVERILGCGREYYCGHVPLIPVEFSVAAYRFGHSMIPMKIQVQKNGNRFELFGTKLGRGFGPLTDPDAVVDWHELLFTPENRTVERAQKLDTLLAGDLLDLPFVDGNAAEKSLATRNLLRGNAFLLPAGEKIAELMGIDQADINKVVKKANDINSDFGDEGIPLWLYLLAEAEVIGRAEVGGGTKKGEGLGPVGATIVAEVLIGLLELDDHSYLGANRNWAPRAEWNTLGKLVTVAQP</sequence>
<dbReference type="AlphaFoldDB" id="A0A547PET9"/>
<dbReference type="InterPro" id="IPR010255">
    <property type="entry name" value="Haem_peroxidase_sf"/>
</dbReference>
<evidence type="ECO:0000256" key="3">
    <source>
        <dbReference type="ARBA" id="ARBA00023180"/>
    </source>
</evidence>
<evidence type="ECO:0000256" key="2">
    <source>
        <dbReference type="ARBA" id="ARBA00022525"/>
    </source>
</evidence>
<dbReference type="GO" id="GO:0020037">
    <property type="term" value="F:heme binding"/>
    <property type="evidence" value="ECO:0007669"/>
    <property type="project" value="InterPro"/>
</dbReference>
<dbReference type="CDD" id="cd09819">
    <property type="entry name" value="An_peroxidase_bacterial_1"/>
    <property type="match status" value="1"/>
</dbReference>
<dbReference type="InterPro" id="IPR019791">
    <property type="entry name" value="Haem_peroxidase_animal"/>
</dbReference>
<keyword evidence="6" id="KW-1185">Reference proteome</keyword>
<dbReference type="EMBL" id="VHJK01000001">
    <property type="protein sequence ID" value="TRD12638.1"/>
    <property type="molecule type" value="Genomic_DNA"/>
</dbReference>
<comment type="subcellular location">
    <subcellularLocation>
        <location evidence="1">Secreted</location>
    </subcellularLocation>
</comment>
<evidence type="ECO:0000313" key="6">
    <source>
        <dbReference type="Proteomes" id="UP000316343"/>
    </source>
</evidence>
<dbReference type="Pfam" id="PF03098">
    <property type="entry name" value="An_peroxidase"/>
    <property type="match status" value="1"/>
</dbReference>
<dbReference type="InterPro" id="IPR037120">
    <property type="entry name" value="Haem_peroxidase_sf_animal"/>
</dbReference>
<dbReference type="GO" id="GO:0004601">
    <property type="term" value="F:peroxidase activity"/>
    <property type="evidence" value="ECO:0007669"/>
    <property type="project" value="UniProtKB-KW"/>
</dbReference>
<dbReference type="PROSITE" id="PS50292">
    <property type="entry name" value="PEROXIDASE_3"/>
    <property type="match status" value="1"/>
</dbReference>
<evidence type="ECO:0000256" key="4">
    <source>
        <dbReference type="SAM" id="MobiDB-lite"/>
    </source>
</evidence>
<dbReference type="SUPFAM" id="SSF48113">
    <property type="entry name" value="Heme-dependent peroxidases"/>
    <property type="match status" value="1"/>
</dbReference>